<organism evidence="26 27">
    <name type="scientific">Quercus lobata</name>
    <name type="common">Valley oak</name>
    <dbReference type="NCBI Taxonomy" id="97700"/>
    <lineage>
        <taxon>Eukaryota</taxon>
        <taxon>Viridiplantae</taxon>
        <taxon>Streptophyta</taxon>
        <taxon>Embryophyta</taxon>
        <taxon>Tracheophyta</taxon>
        <taxon>Spermatophyta</taxon>
        <taxon>Magnoliopsida</taxon>
        <taxon>eudicotyledons</taxon>
        <taxon>Gunneridae</taxon>
        <taxon>Pentapetalae</taxon>
        <taxon>rosids</taxon>
        <taxon>fabids</taxon>
        <taxon>Fagales</taxon>
        <taxon>Fagaceae</taxon>
        <taxon>Quercus</taxon>
    </lineage>
</organism>
<dbReference type="GO" id="GO:0004674">
    <property type="term" value="F:protein serine/threonine kinase activity"/>
    <property type="evidence" value="ECO:0007669"/>
    <property type="project" value="UniProtKB-KW"/>
</dbReference>
<keyword evidence="10 23" id="KW-0812">Transmembrane</keyword>
<keyword evidence="16 23" id="KW-1133">Transmembrane helix</keyword>
<keyword evidence="7" id="KW-0597">Phosphoprotein</keyword>
<dbReference type="FunCoup" id="A0A7N2N739">
    <property type="interactions" value="577"/>
</dbReference>
<evidence type="ECO:0000256" key="15">
    <source>
        <dbReference type="ARBA" id="ARBA00022840"/>
    </source>
</evidence>
<evidence type="ECO:0000256" key="3">
    <source>
        <dbReference type="ARBA" id="ARBA00008684"/>
    </source>
</evidence>
<feature type="chain" id="PRO_5029646238" description="non-specific serine/threonine protein kinase" evidence="24">
    <location>
        <begin position="20"/>
        <end position="1033"/>
    </location>
</feature>
<dbReference type="PANTHER" id="PTHR27008:SF577">
    <property type="entry name" value="PROTEIN KINASE DOMAIN-CONTAINING PROTEIN"/>
    <property type="match status" value="1"/>
</dbReference>
<evidence type="ECO:0000313" key="26">
    <source>
        <dbReference type="EnsemblPlants" id="QL93p2015_0004:mrna"/>
    </source>
</evidence>
<keyword evidence="14" id="KW-0418">Kinase</keyword>
<dbReference type="Proteomes" id="UP000594261">
    <property type="component" value="Unassembled WGS sequence"/>
</dbReference>
<feature type="signal peptide" evidence="24">
    <location>
        <begin position="1"/>
        <end position="19"/>
    </location>
</feature>
<dbReference type="FunFam" id="3.30.200.20:FF:000432">
    <property type="entry name" value="LRR receptor-like serine/threonine-protein kinase EFR"/>
    <property type="match status" value="1"/>
</dbReference>
<keyword evidence="17 23" id="KW-0472">Membrane</keyword>
<dbReference type="InterPro" id="IPR003591">
    <property type="entry name" value="Leu-rich_rpt_typical-subtyp"/>
</dbReference>
<dbReference type="Gene3D" id="3.30.200.20">
    <property type="entry name" value="Phosphorylase Kinase, domain 1"/>
    <property type="match status" value="1"/>
</dbReference>
<comment type="catalytic activity">
    <reaction evidence="20">
        <text>L-threonyl-[protein] + ATP = O-phospho-L-threonyl-[protein] + ADP + H(+)</text>
        <dbReference type="Rhea" id="RHEA:46608"/>
        <dbReference type="Rhea" id="RHEA-COMP:11060"/>
        <dbReference type="Rhea" id="RHEA-COMP:11605"/>
        <dbReference type="ChEBI" id="CHEBI:15378"/>
        <dbReference type="ChEBI" id="CHEBI:30013"/>
        <dbReference type="ChEBI" id="CHEBI:30616"/>
        <dbReference type="ChEBI" id="CHEBI:61977"/>
        <dbReference type="ChEBI" id="CHEBI:456216"/>
        <dbReference type="EC" id="2.7.11.1"/>
    </reaction>
</comment>
<dbReference type="InterPro" id="IPR001245">
    <property type="entry name" value="Ser-Thr/Tyr_kinase_cat_dom"/>
</dbReference>
<dbReference type="InterPro" id="IPR013210">
    <property type="entry name" value="LRR_N_plant-typ"/>
</dbReference>
<evidence type="ECO:0000256" key="7">
    <source>
        <dbReference type="ARBA" id="ARBA00022553"/>
    </source>
</evidence>
<evidence type="ECO:0000259" key="25">
    <source>
        <dbReference type="PROSITE" id="PS50011"/>
    </source>
</evidence>
<evidence type="ECO:0000256" key="13">
    <source>
        <dbReference type="ARBA" id="ARBA00022741"/>
    </source>
</evidence>
<dbReference type="PANTHER" id="PTHR27008">
    <property type="entry name" value="OS04G0122200 PROTEIN"/>
    <property type="match status" value="1"/>
</dbReference>
<dbReference type="InterPro" id="IPR051809">
    <property type="entry name" value="Plant_receptor-like_S/T_kinase"/>
</dbReference>
<dbReference type="Pfam" id="PF00560">
    <property type="entry name" value="LRR_1"/>
    <property type="match status" value="8"/>
</dbReference>
<dbReference type="EC" id="2.7.11.1" evidence="4"/>
<dbReference type="Pfam" id="PF08263">
    <property type="entry name" value="LRRNT_2"/>
    <property type="match status" value="1"/>
</dbReference>
<evidence type="ECO:0000256" key="14">
    <source>
        <dbReference type="ARBA" id="ARBA00022777"/>
    </source>
</evidence>
<evidence type="ECO:0000256" key="9">
    <source>
        <dbReference type="ARBA" id="ARBA00022679"/>
    </source>
</evidence>
<dbReference type="FunFam" id="3.80.10.10:FF:000095">
    <property type="entry name" value="LRR receptor-like serine/threonine-protein kinase GSO1"/>
    <property type="match status" value="1"/>
</dbReference>
<feature type="domain" description="Protein kinase" evidence="25">
    <location>
        <begin position="696"/>
        <end position="975"/>
    </location>
</feature>
<keyword evidence="19" id="KW-0325">Glycoprotein</keyword>
<dbReference type="SMART" id="SM00369">
    <property type="entry name" value="LRR_TYP"/>
    <property type="match status" value="7"/>
</dbReference>
<dbReference type="InterPro" id="IPR001611">
    <property type="entry name" value="Leu-rich_rpt"/>
</dbReference>
<evidence type="ECO:0000256" key="11">
    <source>
        <dbReference type="ARBA" id="ARBA00022729"/>
    </source>
</evidence>
<dbReference type="SUPFAM" id="SSF56112">
    <property type="entry name" value="Protein kinase-like (PK-like)"/>
    <property type="match status" value="1"/>
</dbReference>
<dbReference type="GO" id="GO:0005886">
    <property type="term" value="C:plasma membrane"/>
    <property type="evidence" value="ECO:0007669"/>
    <property type="project" value="UniProtKB-SubCell"/>
</dbReference>
<protein>
    <recommendedName>
        <fullName evidence="4">non-specific serine/threonine protein kinase</fullName>
        <ecNumber evidence="4">2.7.11.1</ecNumber>
    </recommendedName>
</protein>
<comment type="catalytic activity">
    <reaction evidence="21">
        <text>L-seryl-[protein] + ATP = O-phospho-L-seryl-[protein] + ADP + H(+)</text>
        <dbReference type="Rhea" id="RHEA:17989"/>
        <dbReference type="Rhea" id="RHEA-COMP:9863"/>
        <dbReference type="Rhea" id="RHEA-COMP:11604"/>
        <dbReference type="ChEBI" id="CHEBI:15378"/>
        <dbReference type="ChEBI" id="CHEBI:29999"/>
        <dbReference type="ChEBI" id="CHEBI:30616"/>
        <dbReference type="ChEBI" id="CHEBI:83421"/>
        <dbReference type="ChEBI" id="CHEBI:456216"/>
        <dbReference type="EC" id="2.7.11.1"/>
    </reaction>
</comment>
<proteinExistence type="inferred from homology"/>
<dbReference type="InParanoid" id="A0A7N2N739"/>
<keyword evidence="13 22" id="KW-0547">Nucleotide-binding</keyword>
<dbReference type="Pfam" id="PF13855">
    <property type="entry name" value="LRR_8"/>
    <property type="match status" value="1"/>
</dbReference>
<dbReference type="Gramene" id="QL93p2015_0004:mrna">
    <property type="protein sequence ID" value="QL93p2015_0004:mrna"/>
    <property type="gene ID" value="QL93p2015_0004"/>
</dbReference>
<keyword evidence="27" id="KW-1185">Reference proteome</keyword>
<evidence type="ECO:0000256" key="21">
    <source>
        <dbReference type="ARBA" id="ARBA00048679"/>
    </source>
</evidence>
<dbReference type="PROSITE" id="PS00108">
    <property type="entry name" value="PROTEIN_KINASE_ST"/>
    <property type="match status" value="1"/>
</dbReference>
<dbReference type="AlphaFoldDB" id="A0A7N2N739"/>
<evidence type="ECO:0000256" key="24">
    <source>
        <dbReference type="SAM" id="SignalP"/>
    </source>
</evidence>
<evidence type="ECO:0000256" key="16">
    <source>
        <dbReference type="ARBA" id="ARBA00022989"/>
    </source>
</evidence>
<dbReference type="PROSITE" id="PS00107">
    <property type="entry name" value="PROTEIN_KINASE_ATP"/>
    <property type="match status" value="1"/>
</dbReference>
<evidence type="ECO:0000256" key="19">
    <source>
        <dbReference type="ARBA" id="ARBA00023180"/>
    </source>
</evidence>
<feature type="binding site" evidence="22">
    <location>
        <position position="725"/>
    </location>
    <ligand>
        <name>ATP</name>
        <dbReference type="ChEBI" id="CHEBI:30616"/>
    </ligand>
</feature>
<sequence>MHTFILLCCFGFFLTSVLGENNETDRLALLSFKAKISKDPLGVMNSWNDSIHFCQWKGVSCGRRHQRVTALDLHSQKLVGSISPNVGNLSLLWKLNLENNSFYNEIPQEIGRLRRLQVLLLNNNTISGTVPSNLSNCTKLSVFHAAVNNLVGEIPTKLGTLSKLQTFAIHKNNLIGIIPPSFGNLSSLEGFSVAYNNLSGSIPDSFGQLTKLKIFAVGSNRLSGTIPPLFFNISSITKIDVAVNQIQGHLPSDIGITLPNLETFTISNNQFIGSIPISISSASNLHILNLAENKLTGKVPSLEKLNRVRLFSIAENQLGNGGANDLSFLCSLSNATNLRDLEINTNNFGGELPKCIGNISTSLTFFYLNNNKIFGNIPSVIGNLINLEDIEMWNNKFSGNIPSILGNLQKLQFLDLSQNNFIGNIPSSFGNLTNLLELYLGDNNLQGSIPSSLSQCQNLITFHLPRNNLSGIISSQVIGLSFSPNSLDFSGNQFTGVLPMEIGNLKNLEHLDTSENMLSGKIPERLACCVKLEFLAMRRNFFQGVVPSSWKSLRGLEHLDLSNNNFSGMIPNFLESFDFLKLLNLSYNHFEGEVPTNGVFKNASATSIKGNGKLCGGIPKFQLPNCNNKKSKKSRLTLTLKRIIFILFGLLGVTLVLSFLFLCSSRKKKRENTSSDSINLFLNVSYQSLLNATNRFSFDNLIGVGSFGSVYKGTLDQYRHAVAIKVLNLGRHGASKSFKVECEVLRNIKHRNLVQLLTACSSIDNQGHDFKALVYEFLGNGNLDEWLHPSPRTNDALEKPRKLSFLQRLNIAIDVASALEYLHYHCETPIVHCDLKPSNVLLDDEMVGHVSDFGLARFLHDIIQDSSTNQISSIGVRGTIGYTPPEYGMGNEVSIYGDVYSYGILLLEIFTGKRPTDNMFHDSLSLRDFVKETLPEQIIDIIDPAVLGERQKGERRMNDTCNGNRNGSSKVHECLILILGIGVACSTEISRERMNISAVVADLLSIRQNFLRTRIYTTQTEYKQQVQKTDDFF</sequence>
<dbReference type="InterPro" id="IPR032675">
    <property type="entry name" value="LRR_dom_sf"/>
</dbReference>
<keyword evidence="8" id="KW-0433">Leucine-rich repeat</keyword>
<evidence type="ECO:0000256" key="22">
    <source>
        <dbReference type="PROSITE-ProRule" id="PRU10141"/>
    </source>
</evidence>
<evidence type="ECO:0000256" key="2">
    <source>
        <dbReference type="ARBA" id="ARBA00004479"/>
    </source>
</evidence>
<dbReference type="PROSITE" id="PS50011">
    <property type="entry name" value="PROTEIN_KINASE_DOM"/>
    <property type="match status" value="1"/>
</dbReference>
<dbReference type="FunFam" id="1.10.510.10:FF:000358">
    <property type="entry name" value="Putative leucine-rich repeat receptor-like serine/threonine-protein kinase"/>
    <property type="match status" value="1"/>
</dbReference>
<evidence type="ECO:0000256" key="17">
    <source>
        <dbReference type="ARBA" id="ARBA00023136"/>
    </source>
</evidence>
<dbReference type="InterPro" id="IPR000719">
    <property type="entry name" value="Prot_kinase_dom"/>
</dbReference>
<evidence type="ECO:0000256" key="20">
    <source>
        <dbReference type="ARBA" id="ARBA00047899"/>
    </source>
</evidence>
<dbReference type="Gene3D" id="3.80.10.10">
    <property type="entry name" value="Ribonuclease Inhibitor"/>
    <property type="match status" value="2"/>
</dbReference>
<dbReference type="GO" id="GO:0005524">
    <property type="term" value="F:ATP binding"/>
    <property type="evidence" value="ECO:0007669"/>
    <property type="project" value="UniProtKB-UniRule"/>
</dbReference>
<comment type="subcellular location">
    <subcellularLocation>
        <location evidence="1">Cell membrane</location>
        <topology evidence="1">Single-pass membrane protein</topology>
    </subcellularLocation>
    <subcellularLocation>
        <location evidence="2">Membrane</location>
        <topology evidence="2">Single-pass type I membrane protein</topology>
    </subcellularLocation>
</comment>
<keyword evidence="9" id="KW-0808">Transferase</keyword>
<evidence type="ECO:0000313" key="27">
    <source>
        <dbReference type="Proteomes" id="UP000594261"/>
    </source>
</evidence>
<accession>A0A7N2N739</accession>
<evidence type="ECO:0000256" key="23">
    <source>
        <dbReference type="SAM" id="Phobius"/>
    </source>
</evidence>
<evidence type="ECO:0000256" key="8">
    <source>
        <dbReference type="ARBA" id="ARBA00022614"/>
    </source>
</evidence>
<dbReference type="OMA" id="SCIPLET"/>
<evidence type="ECO:0000256" key="12">
    <source>
        <dbReference type="ARBA" id="ARBA00022737"/>
    </source>
</evidence>
<evidence type="ECO:0000256" key="5">
    <source>
        <dbReference type="ARBA" id="ARBA00022475"/>
    </source>
</evidence>
<dbReference type="SUPFAM" id="SSF52058">
    <property type="entry name" value="L domain-like"/>
    <property type="match status" value="2"/>
</dbReference>
<comment type="similarity">
    <text evidence="3">Belongs to the protein kinase superfamily. Ser/Thr protein kinase family.</text>
</comment>
<evidence type="ECO:0000256" key="1">
    <source>
        <dbReference type="ARBA" id="ARBA00004162"/>
    </source>
</evidence>
<keyword evidence="15 22" id="KW-0067">ATP-binding</keyword>
<dbReference type="SMART" id="SM00220">
    <property type="entry name" value="S_TKc"/>
    <property type="match status" value="1"/>
</dbReference>
<dbReference type="EnsemblPlants" id="QL93p2015_0004:mrna">
    <property type="protein sequence ID" value="QL93p2015_0004:mrna"/>
    <property type="gene ID" value="QL93p2015_0004"/>
</dbReference>
<dbReference type="FunFam" id="3.80.10.10:FF:000288">
    <property type="entry name" value="LRR receptor-like serine/threonine-protein kinase EFR"/>
    <property type="match status" value="1"/>
</dbReference>
<name>A0A7N2N739_QUELO</name>
<keyword evidence="6" id="KW-0723">Serine/threonine-protein kinase</keyword>
<evidence type="ECO:0000256" key="4">
    <source>
        <dbReference type="ARBA" id="ARBA00012513"/>
    </source>
</evidence>
<dbReference type="PROSITE" id="PS51450">
    <property type="entry name" value="LRR"/>
    <property type="match status" value="1"/>
</dbReference>
<feature type="transmembrane region" description="Helical" evidence="23">
    <location>
        <begin position="643"/>
        <end position="663"/>
    </location>
</feature>
<evidence type="ECO:0000256" key="18">
    <source>
        <dbReference type="ARBA" id="ARBA00023170"/>
    </source>
</evidence>
<evidence type="ECO:0000256" key="6">
    <source>
        <dbReference type="ARBA" id="ARBA00022527"/>
    </source>
</evidence>
<dbReference type="InterPro" id="IPR017441">
    <property type="entry name" value="Protein_kinase_ATP_BS"/>
</dbReference>
<keyword evidence="12" id="KW-0677">Repeat</keyword>
<dbReference type="InterPro" id="IPR008271">
    <property type="entry name" value="Ser/Thr_kinase_AS"/>
</dbReference>
<dbReference type="Pfam" id="PF07714">
    <property type="entry name" value="PK_Tyr_Ser-Thr"/>
    <property type="match status" value="1"/>
</dbReference>
<reference evidence="26" key="1">
    <citation type="submission" date="2021-01" db="UniProtKB">
        <authorList>
            <consortium name="EnsemblPlants"/>
        </authorList>
    </citation>
    <scope>IDENTIFICATION</scope>
</reference>
<keyword evidence="5" id="KW-1003">Cell membrane</keyword>
<dbReference type="Gene3D" id="1.10.510.10">
    <property type="entry name" value="Transferase(Phosphotransferase) domain 1"/>
    <property type="match status" value="1"/>
</dbReference>
<keyword evidence="18" id="KW-0675">Receptor</keyword>
<evidence type="ECO:0000256" key="10">
    <source>
        <dbReference type="ARBA" id="ARBA00022692"/>
    </source>
</evidence>
<dbReference type="InterPro" id="IPR011009">
    <property type="entry name" value="Kinase-like_dom_sf"/>
</dbReference>
<keyword evidence="11 24" id="KW-0732">Signal</keyword>